<dbReference type="OrthoDB" id="9800211at2"/>
<evidence type="ECO:0000313" key="2">
    <source>
        <dbReference type="EMBL" id="SPP66654.1"/>
    </source>
</evidence>
<gene>
    <name evidence="2" type="ORF">NITLEN_80082</name>
</gene>
<feature type="chain" id="PRO_5016409848" description="DUF5666 domain-containing protein" evidence="1">
    <location>
        <begin position="32"/>
        <end position="128"/>
    </location>
</feature>
<dbReference type="Proteomes" id="UP000248168">
    <property type="component" value="Unassembled WGS sequence"/>
</dbReference>
<sequence>MRHHTETTKRLVGLAGMLAFACSSVLSLAWAADPVKVNSLLAYPQSYNMKLVRVEGTVSHYRMQQFIGARSKLEKCIQEFAVADDTGTINATYATLCDTSVVMLRNGDRVTIDAHFSGILDVRSVTKN</sequence>
<dbReference type="AlphaFoldDB" id="A0A330LBH8"/>
<keyword evidence="1" id="KW-0732">Signal</keyword>
<proteinExistence type="predicted"/>
<keyword evidence="3" id="KW-1185">Reference proteome</keyword>
<feature type="signal peptide" evidence="1">
    <location>
        <begin position="1"/>
        <end position="31"/>
    </location>
</feature>
<organism evidence="2 3">
    <name type="scientific">Nitrospira lenta</name>
    <dbReference type="NCBI Taxonomy" id="1436998"/>
    <lineage>
        <taxon>Bacteria</taxon>
        <taxon>Pseudomonadati</taxon>
        <taxon>Nitrospirota</taxon>
        <taxon>Nitrospiria</taxon>
        <taxon>Nitrospirales</taxon>
        <taxon>Nitrospiraceae</taxon>
        <taxon>Nitrospira</taxon>
    </lineage>
</organism>
<dbReference type="EMBL" id="OUNR01000021">
    <property type="protein sequence ID" value="SPP66654.1"/>
    <property type="molecule type" value="Genomic_DNA"/>
</dbReference>
<accession>A0A330LBH8</accession>
<dbReference type="RefSeq" id="WP_121990793.1">
    <property type="nucleotide sequence ID" value="NZ_OUNR01000021.1"/>
</dbReference>
<evidence type="ECO:0000256" key="1">
    <source>
        <dbReference type="SAM" id="SignalP"/>
    </source>
</evidence>
<protein>
    <recommendedName>
        <fullName evidence="4">DUF5666 domain-containing protein</fullName>
    </recommendedName>
</protein>
<reference evidence="3" key="1">
    <citation type="submission" date="2018-04" db="EMBL/GenBank/DDBJ databases">
        <authorList>
            <person name="Lucker S."/>
            <person name="Sakoula D."/>
        </authorList>
    </citation>
    <scope>NUCLEOTIDE SEQUENCE [LARGE SCALE GENOMIC DNA]</scope>
</reference>
<dbReference type="PROSITE" id="PS51257">
    <property type="entry name" value="PROKAR_LIPOPROTEIN"/>
    <property type="match status" value="1"/>
</dbReference>
<evidence type="ECO:0000313" key="3">
    <source>
        <dbReference type="Proteomes" id="UP000248168"/>
    </source>
</evidence>
<name>A0A330LBH8_9BACT</name>
<evidence type="ECO:0008006" key="4">
    <source>
        <dbReference type="Google" id="ProtNLM"/>
    </source>
</evidence>
<dbReference type="InParanoid" id="A0A330LBH8"/>